<dbReference type="PANTHER" id="PTHR42925">
    <property type="entry name" value="MULTIDRUG AND TOXIN EFFLUX PROTEIN MATE FAMILY"/>
    <property type="match status" value="1"/>
</dbReference>
<feature type="transmembrane region" description="Helical" evidence="7">
    <location>
        <begin position="283"/>
        <end position="303"/>
    </location>
</feature>
<organism evidence="8 9">
    <name type="scientific">Paenibacillus gansuensis</name>
    <dbReference type="NCBI Taxonomy" id="306542"/>
    <lineage>
        <taxon>Bacteria</taxon>
        <taxon>Bacillati</taxon>
        <taxon>Bacillota</taxon>
        <taxon>Bacilli</taxon>
        <taxon>Bacillales</taxon>
        <taxon>Paenibacillaceae</taxon>
        <taxon>Paenibacillus</taxon>
    </lineage>
</organism>
<dbReference type="NCBIfam" id="TIGR00797">
    <property type="entry name" value="matE"/>
    <property type="match status" value="1"/>
</dbReference>
<evidence type="ECO:0000256" key="6">
    <source>
        <dbReference type="ARBA" id="ARBA00023136"/>
    </source>
</evidence>
<feature type="transmembrane region" description="Helical" evidence="7">
    <location>
        <begin position="242"/>
        <end position="263"/>
    </location>
</feature>
<dbReference type="RefSeq" id="WP_377605137.1">
    <property type="nucleotide sequence ID" value="NZ_JBHUME010000011.1"/>
</dbReference>
<protein>
    <submittedName>
        <fullName evidence="8">MATE family efflux transporter</fullName>
    </submittedName>
</protein>
<evidence type="ECO:0000313" key="8">
    <source>
        <dbReference type="EMBL" id="MFD2614366.1"/>
    </source>
</evidence>
<evidence type="ECO:0000256" key="1">
    <source>
        <dbReference type="ARBA" id="ARBA00004651"/>
    </source>
</evidence>
<feature type="transmembrane region" description="Helical" evidence="7">
    <location>
        <begin position="85"/>
        <end position="108"/>
    </location>
</feature>
<feature type="transmembrane region" description="Helical" evidence="7">
    <location>
        <begin position="128"/>
        <end position="149"/>
    </location>
</feature>
<reference evidence="9" key="1">
    <citation type="journal article" date="2019" name="Int. J. Syst. Evol. Microbiol.">
        <title>The Global Catalogue of Microorganisms (GCM) 10K type strain sequencing project: providing services to taxonomists for standard genome sequencing and annotation.</title>
        <authorList>
            <consortium name="The Broad Institute Genomics Platform"/>
            <consortium name="The Broad Institute Genome Sequencing Center for Infectious Disease"/>
            <person name="Wu L."/>
            <person name="Ma J."/>
        </authorList>
    </citation>
    <scope>NUCLEOTIDE SEQUENCE [LARGE SCALE GENOMIC DNA]</scope>
    <source>
        <strain evidence="9">KCTC 3950</strain>
    </source>
</reference>
<evidence type="ECO:0000256" key="3">
    <source>
        <dbReference type="ARBA" id="ARBA00022475"/>
    </source>
</evidence>
<dbReference type="EMBL" id="JBHUME010000011">
    <property type="protein sequence ID" value="MFD2614366.1"/>
    <property type="molecule type" value="Genomic_DNA"/>
</dbReference>
<dbReference type="PANTHER" id="PTHR42925:SF2">
    <property type="entry name" value="NA+ DRIVEN MULTIDRUG EFFLUX PUMP"/>
    <property type="match status" value="1"/>
</dbReference>
<dbReference type="InterPro" id="IPR002528">
    <property type="entry name" value="MATE_fam"/>
</dbReference>
<keyword evidence="4 7" id="KW-0812">Transmembrane</keyword>
<keyword evidence="3" id="KW-1003">Cell membrane</keyword>
<comment type="subcellular location">
    <subcellularLocation>
        <location evidence="1">Cell membrane</location>
        <topology evidence="1">Multi-pass membrane protein</topology>
    </subcellularLocation>
</comment>
<evidence type="ECO:0000256" key="4">
    <source>
        <dbReference type="ARBA" id="ARBA00022692"/>
    </source>
</evidence>
<evidence type="ECO:0000313" key="9">
    <source>
        <dbReference type="Proteomes" id="UP001597541"/>
    </source>
</evidence>
<feature type="transmembrane region" description="Helical" evidence="7">
    <location>
        <begin position="187"/>
        <end position="211"/>
    </location>
</feature>
<evidence type="ECO:0000256" key="5">
    <source>
        <dbReference type="ARBA" id="ARBA00022989"/>
    </source>
</evidence>
<dbReference type="InterPro" id="IPR048279">
    <property type="entry name" value="MdtK-like"/>
</dbReference>
<name>A0ABW5PG20_9BACL</name>
<feature type="transmembrane region" description="Helical" evidence="7">
    <location>
        <begin position="315"/>
        <end position="334"/>
    </location>
</feature>
<sequence>MNSEDRKFALWTLAWPIFIEVLLQTLLGTVDTFSVSQISDDAVAVVGLSNQLFNALMTLFMIAASGAGILIAQRIGSGAREDARTLAIIALKVCGAIGLAISVLLFAIPEPIARLLQMPEELLQLSNSYISIAGGAMVFTALSAVLGTAIRSTGNTKAPMYIGIGVNLVHVAMNYAFIFGIMGFPEWGLTGVAVSTLISKVLAVVVLYAVFRHSFERKIEWFDLKLFDRGLFKEIIKIGWPLGVNMSAWVLTQLVMYSFLAMLGTKELAAKTYMNQLESFCFLLGYAFALAVQIQIAHLFGAGRLKEAYQAAYRALYIGLAVVMLNTLLLVLFGKTMLGWFTSDPSVIEMCLPLLFLNFLLQPGKMLNMAVTSALNAVGDTKFNMYVAMVSMWLVAVGCSWLFGVSMGWGIIGIYISMTADEYLRGVISLLRWRGKKFLYKKIANGASGEVPAGGAAAGV</sequence>
<accession>A0ABW5PG20</accession>
<evidence type="ECO:0000256" key="7">
    <source>
        <dbReference type="SAM" id="Phobius"/>
    </source>
</evidence>
<dbReference type="PIRSF" id="PIRSF006603">
    <property type="entry name" value="DinF"/>
    <property type="match status" value="1"/>
</dbReference>
<dbReference type="CDD" id="cd13134">
    <property type="entry name" value="MATE_like_8"/>
    <property type="match status" value="1"/>
</dbReference>
<gene>
    <name evidence="8" type="ORF">ACFSUF_18300</name>
</gene>
<keyword evidence="5 7" id="KW-1133">Transmembrane helix</keyword>
<evidence type="ECO:0000256" key="2">
    <source>
        <dbReference type="ARBA" id="ARBA00022448"/>
    </source>
</evidence>
<keyword evidence="9" id="KW-1185">Reference proteome</keyword>
<dbReference type="Pfam" id="PF01554">
    <property type="entry name" value="MatE"/>
    <property type="match status" value="2"/>
</dbReference>
<keyword evidence="6 7" id="KW-0472">Membrane</keyword>
<dbReference type="Proteomes" id="UP001597541">
    <property type="component" value="Unassembled WGS sequence"/>
</dbReference>
<comment type="caution">
    <text evidence="8">The sequence shown here is derived from an EMBL/GenBank/DDBJ whole genome shotgun (WGS) entry which is preliminary data.</text>
</comment>
<feature type="transmembrane region" description="Helical" evidence="7">
    <location>
        <begin position="52"/>
        <end position="73"/>
    </location>
</feature>
<proteinExistence type="predicted"/>
<dbReference type="InterPro" id="IPR047135">
    <property type="entry name" value="YsiQ"/>
</dbReference>
<feature type="transmembrane region" description="Helical" evidence="7">
    <location>
        <begin position="161"/>
        <end position="181"/>
    </location>
</feature>
<keyword evidence="2" id="KW-0813">Transport</keyword>